<dbReference type="AlphaFoldDB" id="A0A066UHD7"/>
<dbReference type="PANTHER" id="PTHR38038:SF1">
    <property type="entry name" value="PENICILLIN-BINDING PROTEIN ACTIVATOR LPOA"/>
    <property type="match status" value="1"/>
</dbReference>
<keyword evidence="5 8" id="KW-0564">Palmitate</keyword>
<dbReference type="GO" id="GO:0009252">
    <property type="term" value="P:peptidoglycan biosynthetic process"/>
    <property type="evidence" value="ECO:0007669"/>
    <property type="project" value="UniProtKB-UniRule"/>
</dbReference>
<feature type="signal peptide" evidence="9">
    <location>
        <begin position="1"/>
        <end position="33"/>
    </location>
</feature>
<dbReference type="PROSITE" id="PS51257">
    <property type="entry name" value="PROKAR_LIPOPROTEIN"/>
    <property type="match status" value="1"/>
</dbReference>
<dbReference type="InterPro" id="IPR007443">
    <property type="entry name" value="LpoA"/>
</dbReference>
<dbReference type="GO" id="GO:0030234">
    <property type="term" value="F:enzyme regulator activity"/>
    <property type="evidence" value="ECO:0007669"/>
    <property type="project" value="UniProtKB-UniRule"/>
</dbReference>
<keyword evidence="3 8" id="KW-0573">Peptidoglycan synthesis</keyword>
<dbReference type="Pfam" id="PF04348">
    <property type="entry name" value="LppC"/>
    <property type="match status" value="1"/>
</dbReference>
<evidence type="ECO:0000256" key="4">
    <source>
        <dbReference type="ARBA" id="ARBA00023136"/>
    </source>
</evidence>
<evidence type="ECO:0000256" key="6">
    <source>
        <dbReference type="ARBA" id="ARBA00023237"/>
    </source>
</evidence>
<dbReference type="GO" id="GO:0031241">
    <property type="term" value="C:periplasmic side of cell outer membrane"/>
    <property type="evidence" value="ECO:0007669"/>
    <property type="project" value="UniProtKB-UniRule"/>
</dbReference>
<dbReference type="CDD" id="cd06339">
    <property type="entry name" value="PBP1_YraM_LppC_lipoprotein-like"/>
    <property type="match status" value="1"/>
</dbReference>
<evidence type="ECO:0000256" key="3">
    <source>
        <dbReference type="ARBA" id="ARBA00022984"/>
    </source>
</evidence>
<keyword evidence="6 8" id="KW-0998">Cell outer membrane</keyword>
<reference evidence="10 11" key="1">
    <citation type="submission" date="2014-02" db="EMBL/GenBank/DDBJ databases">
        <title>Vibrio fortis Dalian14 Genome Sequencing.</title>
        <authorList>
            <person name="Wang Y."/>
            <person name="Song L."/>
            <person name="Liu G."/>
            <person name="Ding J."/>
        </authorList>
    </citation>
    <scope>NUCLEOTIDE SEQUENCE [LARGE SCALE GENOMIC DNA]</scope>
    <source>
        <strain evidence="10 11">Dalian14</strain>
    </source>
</reference>
<keyword evidence="2 8" id="KW-0133">Cell shape</keyword>
<dbReference type="Gene3D" id="3.40.50.2300">
    <property type="match status" value="2"/>
</dbReference>
<sequence>MATMNHKRLSVPRLLTPIALAISLAACSSTPQAPTRVDITLDPTQSTESYMMQADSSQGSLQNDWLIMALKSSVQAGKTDQATLLIKRLAKQPLTETQQAEWQLARAQLLFNNQQTEQAYQQLNFQPWWKLPNEQWKDYHNLRADILEVLNQYFEASRELTKLEEFDDNQDQQLIADRIWQNLSSYSQYEVLALKTAPDEDVLAGWLQLSIYLKTLNGNLPELQSTLQDWLADNPYHPAAKYTPQAITDILALEISKPTSTALLLPLTGKYSKQAQLVRDGFIFAMMNDKEREEDATLTVLDTNTQSAEEIKQTLVDNKVDFIVGPLIKSNITKLQEAQKGHEDAIPALALNIPEQLEADTKLCYLALSPEQEVAQAAKHLFTQGYKYPLILAPKGRLGDRVQEAFKEEWSKYSSNEVATSFFADKRQLQRNVNQIFGLQESQQRIAQMDNLIDLPLETEPRSRRDVDAVYIVAKNSELTLIKPFIEVAINPDAKQPALFSNSRSNSGDKQYEDLTGVFYSDIPLLVESKGELNRQLNELWPSHSNGQKRLQALGMDAYYLMDALPQMKAVEGHSISGETGVLTIDNNCVVQRQISWAEHGAL</sequence>
<dbReference type="STRING" id="212667.VFDL14_09185"/>
<dbReference type="PANTHER" id="PTHR38038">
    <property type="entry name" value="PENICILLIN-BINDING PROTEIN ACTIVATOR LPOA"/>
    <property type="match status" value="1"/>
</dbReference>
<dbReference type="InterPro" id="IPR028082">
    <property type="entry name" value="Peripla_BP_I"/>
</dbReference>
<accession>A0A066UHD7</accession>
<feature type="chain" id="PRO_5008817731" description="Penicillin-binding protein activator LpoA" evidence="9">
    <location>
        <begin position="34"/>
        <end position="603"/>
    </location>
</feature>
<evidence type="ECO:0000313" key="10">
    <source>
        <dbReference type="EMBL" id="KDN26831.1"/>
    </source>
</evidence>
<gene>
    <name evidence="8" type="primary">lpoA</name>
    <name evidence="10" type="ORF">VFDL14_09185</name>
</gene>
<keyword evidence="11" id="KW-1185">Reference proteome</keyword>
<dbReference type="Gene3D" id="1.25.40.10">
    <property type="entry name" value="Tetratricopeptide repeat domain"/>
    <property type="match status" value="1"/>
</dbReference>
<dbReference type="SUPFAM" id="SSF53822">
    <property type="entry name" value="Periplasmic binding protein-like I"/>
    <property type="match status" value="1"/>
</dbReference>
<evidence type="ECO:0000313" key="11">
    <source>
        <dbReference type="Proteomes" id="UP000027219"/>
    </source>
</evidence>
<protein>
    <recommendedName>
        <fullName evidence="8">Penicillin-binding protein activator LpoA</fullName>
        <shortName evidence="8">PBP activator LpoA</shortName>
    </recommendedName>
</protein>
<keyword evidence="1 8" id="KW-0732">Signal</keyword>
<comment type="similarity">
    <text evidence="8">Belongs to the LpoA family.</text>
</comment>
<comment type="subcellular location">
    <subcellularLocation>
        <location evidence="8">Cell outer membrane</location>
        <topology evidence="8">Lipid-anchor</topology>
        <orientation evidence="8">Periplasmic side</orientation>
    </subcellularLocation>
</comment>
<proteinExistence type="inferred from homology"/>
<comment type="subunit">
    <text evidence="8">Interacts with PBP1a.</text>
</comment>
<comment type="function">
    <text evidence="8">Regulator of peptidoglycan synthesis that is essential for the function of penicillin-binding protein 1A (PBP1a).</text>
</comment>
<dbReference type="EMBL" id="JFFR01000028">
    <property type="protein sequence ID" value="KDN26831.1"/>
    <property type="molecule type" value="Genomic_DNA"/>
</dbReference>
<evidence type="ECO:0000256" key="8">
    <source>
        <dbReference type="HAMAP-Rule" id="MF_01890"/>
    </source>
</evidence>
<evidence type="ECO:0000256" key="1">
    <source>
        <dbReference type="ARBA" id="ARBA00022729"/>
    </source>
</evidence>
<dbReference type="RefSeq" id="WP_032553109.1">
    <property type="nucleotide sequence ID" value="NZ_JFFR01000028.1"/>
</dbReference>
<dbReference type="GO" id="GO:0008360">
    <property type="term" value="P:regulation of cell shape"/>
    <property type="evidence" value="ECO:0007669"/>
    <property type="project" value="UniProtKB-KW"/>
</dbReference>
<keyword evidence="7 8" id="KW-0449">Lipoprotein</keyword>
<dbReference type="HAMAP" id="MF_01890">
    <property type="entry name" value="LpoA"/>
    <property type="match status" value="1"/>
</dbReference>
<evidence type="ECO:0000256" key="9">
    <source>
        <dbReference type="SAM" id="SignalP"/>
    </source>
</evidence>
<evidence type="ECO:0000256" key="7">
    <source>
        <dbReference type="ARBA" id="ARBA00023288"/>
    </source>
</evidence>
<comment type="caution">
    <text evidence="10">The sequence shown here is derived from an EMBL/GenBank/DDBJ whole genome shotgun (WGS) entry which is preliminary data.</text>
</comment>
<evidence type="ECO:0000256" key="2">
    <source>
        <dbReference type="ARBA" id="ARBA00022960"/>
    </source>
</evidence>
<organism evidence="10 11">
    <name type="scientific">Vibrio fortis</name>
    <dbReference type="NCBI Taxonomy" id="212667"/>
    <lineage>
        <taxon>Bacteria</taxon>
        <taxon>Pseudomonadati</taxon>
        <taxon>Pseudomonadota</taxon>
        <taxon>Gammaproteobacteria</taxon>
        <taxon>Vibrionales</taxon>
        <taxon>Vibrionaceae</taxon>
        <taxon>Vibrio</taxon>
    </lineage>
</organism>
<name>A0A066UHD7_9VIBR</name>
<evidence type="ECO:0000256" key="5">
    <source>
        <dbReference type="ARBA" id="ARBA00023139"/>
    </source>
</evidence>
<dbReference type="Proteomes" id="UP000027219">
    <property type="component" value="Unassembled WGS sequence"/>
</dbReference>
<keyword evidence="4 8" id="KW-0472">Membrane</keyword>
<dbReference type="Gene3D" id="1.25.40.650">
    <property type="match status" value="1"/>
</dbReference>
<dbReference type="OrthoDB" id="6708821at2"/>
<dbReference type="InterPro" id="IPR011990">
    <property type="entry name" value="TPR-like_helical_dom_sf"/>
</dbReference>